<reference evidence="1 2" key="1">
    <citation type="submission" date="2010-06" db="EMBL/GenBank/DDBJ databases">
        <title>Complete sequence of chromosome of Nitrosococcus watsoni C-113.</title>
        <authorList>
            <consortium name="US DOE Joint Genome Institute"/>
            <person name="Lucas S."/>
            <person name="Copeland A."/>
            <person name="Lapidus A."/>
            <person name="Cheng J.-F."/>
            <person name="Bruce D."/>
            <person name="Goodwin L."/>
            <person name="Pitluck S."/>
            <person name="Malfatti S.A."/>
            <person name="Chain P.S.G."/>
            <person name="Land M."/>
            <person name="Hauser L."/>
            <person name="Kyrpides N."/>
            <person name="Ivanova N."/>
            <person name="Cambell M.A."/>
            <person name="Heidelberg J.F."/>
            <person name="Klotz M.G."/>
            <person name="Woyke T."/>
        </authorList>
    </citation>
    <scope>NUCLEOTIDE SEQUENCE [LARGE SCALE GENOMIC DNA]</scope>
    <source>
        <strain evidence="1 2">C-113</strain>
    </source>
</reference>
<dbReference type="eggNOG" id="ENOG5032QU9">
    <property type="taxonomic scope" value="Bacteria"/>
</dbReference>
<dbReference type="Proteomes" id="UP000000393">
    <property type="component" value="Chromosome"/>
</dbReference>
<gene>
    <name evidence="1" type="ordered locus">Nwat_0357</name>
</gene>
<dbReference type="RefSeq" id="WP_013219437.1">
    <property type="nucleotide sequence ID" value="NC_014315.1"/>
</dbReference>
<evidence type="ECO:0000313" key="2">
    <source>
        <dbReference type="Proteomes" id="UP000000393"/>
    </source>
</evidence>
<dbReference type="KEGG" id="nwa:Nwat_0357"/>
<name>D8K9N8_NITWC</name>
<dbReference type="EMBL" id="CP002086">
    <property type="protein sequence ID" value="ADJ27327.1"/>
    <property type="molecule type" value="Genomic_DNA"/>
</dbReference>
<evidence type="ECO:0000313" key="1">
    <source>
        <dbReference type="EMBL" id="ADJ27327.1"/>
    </source>
</evidence>
<organism evidence="1 2">
    <name type="scientific">Nitrosococcus watsoni (strain C-113)</name>
    <dbReference type="NCBI Taxonomy" id="105559"/>
    <lineage>
        <taxon>Bacteria</taxon>
        <taxon>Pseudomonadati</taxon>
        <taxon>Pseudomonadota</taxon>
        <taxon>Gammaproteobacteria</taxon>
        <taxon>Chromatiales</taxon>
        <taxon>Chromatiaceae</taxon>
        <taxon>Nitrosococcus</taxon>
    </lineage>
</organism>
<dbReference type="STRING" id="105559.Nwat_0357"/>
<sequence length="279" mass="31157">MQALIGSQLEEAGWRQGSVVSAADIQQLIDIIDNISFTENLVLLVASQSCDIANNNIDTDPYIELSVARKIEVPKGHLTHNKNPRTLHTHIICRTNDENVSTEECLELRAFEKTAILKENLVGLQPDSDSLLEDRQLKSYVAWLAARYSRPALPTTFNNRIRAADPKDKLRSKVKKSNEQLMGIYVEIIPDAEIKDDASYNVNLLGLLPAGFAGDSSKAENTINAYATVLRNAGMEVTSAVRTEDQISLAVIKRFKRFYYDDLSMKEETPPPPETQNIL</sequence>
<accession>D8K9N8</accession>
<dbReference type="HOGENOM" id="CLU_996886_0_0_6"/>
<proteinExistence type="predicted"/>
<keyword evidence="2" id="KW-1185">Reference proteome</keyword>
<protein>
    <submittedName>
        <fullName evidence="1">Uncharacterized protein</fullName>
    </submittedName>
</protein>
<dbReference type="AlphaFoldDB" id="D8K9N8"/>